<proteinExistence type="predicted"/>
<organism evidence="2 3">
    <name type="scientific">Pseudomyxococcus hansupus</name>
    <dbReference type="NCBI Taxonomy" id="1297742"/>
    <lineage>
        <taxon>Bacteria</taxon>
        <taxon>Pseudomonadati</taxon>
        <taxon>Myxococcota</taxon>
        <taxon>Myxococcia</taxon>
        <taxon>Myxococcales</taxon>
        <taxon>Cystobacterineae</taxon>
        <taxon>Myxococcaceae</taxon>
        <taxon>Pseudomyxococcus</taxon>
    </lineage>
</organism>
<sequence>MKKFIVPLSCLVVAATGCIHTGRTPDWNPAEDVPPGTRVRVTLQDAQDAERRSTFVVDPRRNVVVERLDGRRAHAHTGPEASSEAETKAASGTSGPSVSGGQVLVTMVVTCQGAQASENGCVVLAIDPKHETSGDPNPIVEERERIARTERFVKQLAAGTLEAAHRNGLQVHLPAIRREAR</sequence>
<evidence type="ECO:0000256" key="1">
    <source>
        <dbReference type="SAM" id="MobiDB-lite"/>
    </source>
</evidence>
<reference evidence="2 3" key="1">
    <citation type="journal article" date="2016" name="PLoS ONE">
        <title>Complete Genome Sequence and Comparative Genomics of a Novel Myxobacterium Myxococcus hansupus.</title>
        <authorList>
            <person name="Sharma G."/>
            <person name="Narwani T."/>
            <person name="Subramanian S."/>
        </authorList>
    </citation>
    <scope>NUCLEOTIDE SEQUENCE [LARGE SCALE GENOMIC DNA]</scope>
    <source>
        <strain evidence="3">mixupus</strain>
    </source>
</reference>
<feature type="region of interest" description="Disordered" evidence="1">
    <location>
        <begin position="68"/>
        <end position="99"/>
    </location>
</feature>
<dbReference type="RefSeq" id="WP_002634806.1">
    <property type="nucleotide sequence ID" value="NZ_CP012109.1"/>
</dbReference>
<gene>
    <name evidence="2" type="ORF">A176_001442</name>
</gene>
<keyword evidence="3" id="KW-1185">Reference proteome</keyword>
<dbReference type="Proteomes" id="UP000009026">
    <property type="component" value="Chromosome"/>
</dbReference>
<accession>A0A0H4WT83</accession>
<dbReference type="PROSITE" id="PS51257">
    <property type="entry name" value="PROKAR_LIPOPROTEIN"/>
    <property type="match status" value="1"/>
</dbReference>
<evidence type="ECO:0000313" key="3">
    <source>
        <dbReference type="Proteomes" id="UP000009026"/>
    </source>
</evidence>
<protein>
    <submittedName>
        <fullName evidence="2">Putative lipoprotein</fullName>
    </submittedName>
</protein>
<dbReference type="PATRIC" id="fig|1297742.4.peg.1459"/>
<dbReference type="STRING" id="1297742.A176_001442"/>
<dbReference type="OrthoDB" id="5525401at2"/>
<name>A0A0H4WT83_9BACT</name>
<dbReference type="EMBL" id="CP012109">
    <property type="protein sequence ID" value="AKQ64530.1"/>
    <property type="molecule type" value="Genomic_DNA"/>
</dbReference>
<feature type="compositionally biased region" description="Low complexity" evidence="1">
    <location>
        <begin position="80"/>
        <end position="94"/>
    </location>
</feature>
<evidence type="ECO:0000313" key="2">
    <source>
        <dbReference type="EMBL" id="AKQ64530.1"/>
    </source>
</evidence>
<dbReference type="KEGG" id="mym:A176_001442"/>
<keyword evidence="2" id="KW-0449">Lipoprotein</keyword>
<dbReference type="AlphaFoldDB" id="A0A0H4WT83"/>